<dbReference type="InterPro" id="IPR012677">
    <property type="entry name" value="Nucleotide-bd_a/b_plait_sf"/>
</dbReference>
<keyword evidence="2" id="KW-0677">Repeat</keyword>
<keyword evidence="3 5" id="KW-0863">Zinc-finger</keyword>
<evidence type="ECO:0000313" key="9">
    <source>
        <dbReference type="Proteomes" id="UP000738402"/>
    </source>
</evidence>
<dbReference type="SMART" id="SM00356">
    <property type="entry name" value="ZnF_C3H1"/>
    <property type="match status" value="1"/>
</dbReference>
<dbReference type="SMART" id="SM00361">
    <property type="entry name" value="RRM_1"/>
    <property type="match status" value="1"/>
</dbReference>
<evidence type="ECO:0000256" key="4">
    <source>
        <dbReference type="ARBA" id="ARBA00022833"/>
    </source>
</evidence>
<name>A0AAN6D9V3_9ASCO</name>
<dbReference type="Gene3D" id="3.30.70.330">
    <property type="match status" value="1"/>
</dbReference>
<organism evidence="8 9">
    <name type="scientific">Ogataea haglerorum</name>
    <dbReference type="NCBI Taxonomy" id="1937702"/>
    <lineage>
        <taxon>Eukaryota</taxon>
        <taxon>Fungi</taxon>
        <taxon>Dikarya</taxon>
        <taxon>Ascomycota</taxon>
        <taxon>Saccharomycotina</taxon>
        <taxon>Pichiomycetes</taxon>
        <taxon>Pichiales</taxon>
        <taxon>Pichiaceae</taxon>
        <taxon>Ogataea</taxon>
    </lineage>
</organism>
<keyword evidence="1 5" id="KW-0479">Metal-binding</keyword>
<keyword evidence="4 5" id="KW-0862">Zinc</keyword>
<dbReference type="Pfam" id="PF08700">
    <property type="entry name" value="VPS51_Exo84_N"/>
    <property type="match status" value="1"/>
</dbReference>
<evidence type="ECO:0000256" key="3">
    <source>
        <dbReference type="ARBA" id="ARBA00022771"/>
    </source>
</evidence>
<evidence type="ECO:0000256" key="6">
    <source>
        <dbReference type="SAM" id="MobiDB-lite"/>
    </source>
</evidence>
<dbReference type="PRINTS" id="PR01848">
    <property type="entry name" value="U2AUXFACTOR"/>
</dbReference>
<evidence type="ECO:0000313" key="8">
    <source>
        <dbReference type="EMBL" id="KAG7730616.1"/>
    </source>
</evidence>
<dbReference type="PANTHER" id="PTHR12620">
    <property type="entry name" value="U2 SNRNP AUXILIARY FACTOR, SMALL SUBUNIT"/>
    <property type="match status" value="1"/>
</dbReference>
<reference evidence="8" key="1">
    <citation type="journal article" date="2021" name="G3 (Bethesda)">
        <title>Genomic diversity, chromosomal rearrangements, and interspecies hybridization in the ogataea polymorpha species complex.</title>
        <authorList>
            <person name="Hanson S.J."/>
            <person name="Cinneide E.O."/>
            <person name="Salzberg L.I."/>
            <person name="Wolfe K.H."/>
            <person name="McGowan J."/>
            <person name="Fitzpatrick D.A."/>
            <person name="Matlin K."/>
        </authorList>
    </citation>
    <scope>NUCLEOTIDE SEQUENCE</scope>
    <source>
        <strain evidence="8">83-405-1</strain>
    </source>
</reference>
<evidence type="ECO:0000256" key="5">
    <source>
        <dbReference type="PROSITE-ProRule" id="PRU00723"/>
    </source>
</evidence>
<dbReference type="EMBL" id="JAHLUH010000001">
    <property type="protein sequence ID" value="KAG7730616.1"/>
    <property type="molecule type" value="Genomic_DNA"/>
</dbReference>
<dbReference type="GO" id="GO:0000398">
    <property type="term" value="P:mRNA splicing, via spliceosome"/>
    <property type="evidence" value="ECO:0007669"/>
    <property type="project" value="InterPro"/>
</dbReference>
<protein>
    <recommendedName>
        <fullName evidence="7">C3H1-type domain-containing protein</fullName>
    </recommendedName>
</protein>
<feature type="zinc finger region" description="C3H1-type" evidence="5">
    <location>
        <begin position="6"/>
        <end position="33"/>
    </location>
</feature>
<evidence type="ECO:0000259" key="7">
    <source>
        <dbReference type="PROSITE" id="PS50103"/>
    </source>
</evidence>
<dbReference type="InterPro" id="IPR003954">
    <property type="entry name" value="RRM_euk-type"/>
</dbReference>
<dbReference type="GO" id="GO:0008270">
    <property type="term" value="F:zinc ion binding"/>
    <property type="evidence" value="ECO:0007669"/>
    <property type="project" value="UniProtKB-KW"/>
</dbReference>
<dbReference type="PROSITE" id="PS50103">
    <property type="entry name" value="ZF_C3H1"/>
    <property type="match status" value="1"/>
</dbReference>
<feature type="domain" description="C3H1-type" evidence="7">
    <location>
        <begin position="6"/>
        <end position="33"/>
    </location>
</feature>
<evidence type="ECO:0000256" key="1">
    <source>
        <dbReference type="ARBA" id="ARBA00022723"/>
    </source>
</evidence>
<dbReference type="Proteomes" id="UP000738402">
    <property type="component" value="Unassembled WGS sequence"/>
</dbReference>
<dbReference type="InterPro" id="IPR000571">
    <property type="entry name" value="Znf_CCCH"/>
</dbReference>
<evidence type="ECO:0000256" key="2">
    <source>
        <dbReference type="ARBA" id="ARBA00022737"/>
    </source>
</evidence>
<sequence>MSGSVHNKQLCTFFQKVGACRHGDKCVRTHVYPKHSKTILFPKLYDNPKHVEGLKKGDPEPVAPEIVSSLDETQIQQRIDSLYKDVFVELALKYGPVDKVVICENVNPHLSGNVYVRFRDEADAMKCYKECNDRWYNGKPRRNVQLHTRETGRLPPRARSVCLPASHHVRKTTLDYRWCPGCFVNIIICTNNNTKSEKNSMSLVAKLADKSATELFEEYSIQQLQQLKGQLAADVHSKKLELRTLVGDNYRDLLKVADDIIRMNDLADQQTSRLSDLTYRRAKYDDKSLRNFNKFSSALRANDLEKTKFRNRQVLLRNIVDHLDFGLQVLREEVEEMQAETRIYEHDDGENSRESLSLQFVQLAKQFYLTERFFGDEMKTASFVVQKFGKMKEDFLQELRTETANCTGDSDYEFALQLLVSYIFVAQSQILEALEWYLNVRYDKVKQFELKHELHNCLNYIYNTLSYLTVFCSKLPTSLMRQVHSSANSNWVANTGFRKYSRWLDIPANYKVDFPLSLHELKNVSEKEVDRIGEKWKIDVGAYLNRQISTDFLQSEDLEVLSSSLSKVLHSFKRFTSLVAIKYEDSRLVDNLLSAWKSIFFKYLENSVGKFQSISSLILQTYNSTEVLQSTRTSSGLNLFQYTDLTDIDLYLSQISNPSLYAIDAVVTQLGQFKRTLVMVLDSLQGLSKLSSFLTKQVLSIDDCEDDEYWKKTATYIDGLVDEGICFVIDQLNKLITDFLKEFGKLVDSGESRPLKHFYTIRVLYQLRENIDINTIYEQFKRISVSAQNFQTLDLSRMVDELLRKIFKPLVENIASPFKYEMKQMIQNRPAEEYAEVALWTSNDSGIPVPNAPSFELENLLYRLSCSLTNVAENPSEDFSDVYFSDTFAEAKVALVDDLIDCLETEEQKHDNNIDQKERPEEQDLPEDGMESATERSVNLNAQQKQSIDSKTIALLTFADLVFLNCFKTIPLSETALLDQVQNGGSKRQVDKLAEINPYLAEQACIQNICKSVLDHFKGCMLMFGPLY</sequence>
<comment type="caution">
    <text evidence="8">The sequence shown here is derived from an EMBL/GenBank/DDBJ whole genome shotgun (WGS) entry which is preliminary data.</text>
</comment>
<feature type="compositionally biased region" description="Basic and acidic residues" evidence="6">
    <location>
        <begin position="906"/>
        <end position="922"/>
    </location>
</feature>
<dbReference type="AlphaFoldDB" id="A0AAN6D9V3"/>
<accession>A0AAN6D9V3</accession>
<feature type="region of interest" description="Disordered" evidence="6">
    <location>
        <begin position="906"/>
        <end position="934"/>
    </location>
</feature>
<dbReference type="GO" id="GO:0003723">
    <property type="term" value="F:RNA binding"/>
    <property type="evidence" value="ECO:0007669"/>
    <property type="project" value="InterPro"/>
</dbReference>
<dbReference type="GO" id="GO:0089701">
    <property type="term" value="C:U2AF complex"/>
    <property type="evidence" value="ECO:0007669"/>
    <property type="project" value="InterPro"/>
</dbReference>
<dbReference type="InterPro" id="IPR035979">
    <property type="entry name" value="RBD_domain_sf"/>
</dbReference>
<dbReference type="InterPro" id="IPR009145">
    <property type="entry name" value="U2AF_small"/>
</dbReference>
<gene>
    <name evidence="8" type="ORF">KL933_000411</name>
</gene>
<proteinExistence type="predicted"/>
<dbReference type="SUPFAM" id="SSF54928">
    <property type="entry name" value="RNA-binding domain, RBD"/>
    <property type="match status" value="1"/>
</dbReference>